<dbReference type="PANTHER" id="PTHR48475">
    <property type="entry name" value="RIBONUCLEASE H"/>
    <property type="match status" value="1"/>
</dbReference>
<name>A0A371EPL8_MUCPR</name>
<dbReference type="InterPro" id="IPR002156">
    <property type="entry name" value="RNaseH_domain"/>
</dbReference>
<accession>A0A371EPL8</accession>
<feature type="non-terminal residue" evidence="2">
    <location>
        <position position="1"/>
    </location>
</feature>
<evidence type="ECO:0000259" key="1">
    <source>
        <dbReference type="Pfam" id="PF13456"/>
    </source>
</evidence>
<dbReference type="OrthoDB" id="1698855at2759"/>
<dbReference type="GO" id="GO:0003676">
    <property type="term" value="F:nucleic acid binding"/>
    <property type="evidence" value="ECO:0007669"/>
    <property type="project" value="InterPro"/>
</dbReference>
<dbReference type="SUPFAM" id="SSF53098">
    <property type="entry name" value="Ribonuclease H-like"/>
    <property type="match status" value="1"/>
</dbReference>
<comment type="caution">
    <text evidence="2">The sequence shown here is derived from an EMBL/GenBank/DDBJ whole genome shotgun (WGS) entry which is preliminary data.</text>
</comment>
<dbReference type="Gene3D" id="3.30.420.10">
    <property type="entry name" value="Ribonuclease H-like superfamily/Ribonuclease H"/>
    <property type="match status" value="1"/>
</dbReference>
<dbReference type="Proteomes" id="UP000257109">
    <property type="component" value="Unassembled WGS sequence"/>
</dbReference>
<dbReference type="InterPro" id="IPR036397">
    <property type="entry name" value="RNaseH_sf"/>
</dbReference>
<dbReference type="PANTHER" id="PTHR48475:SF1">
    <property type="entry name" value="RNASE H TYPE-1 DOMAIN-CONTAINING PROTEIN"/>
    <property type="match status" value="1"/>
</dbReference>
<evidence type="ECO:0000313" key="3">
    <source>
        <dbReference type="Proteomes" id="UP000257109"/>
    </source>
</evidence>
<dbReference type="EMBL" id="QJKJ01012765">
    <property type="protein sequence ID" value="RDX67934.1"/>
    <property type="molecule type" value="Genomic_DNA"/>
</dbReference>
<dbReference type="InterPro" id="IPR012337">
    <property type="entry name" value="RNaseH-like_sf"/>
</dbReference>
<sequence>MVEYEACAMGITMALEHHVKELKVFRDSALLCGEYETCDAKLILYHNQVTEMSEHFDKITFSYIPWDENQMVDALATLSSMLQDEAKADNQPWYHDIKKYLEGGAYLSGATENDKRTLRRLALASS</sequence>
<dbReference type="Pfam" id="PF13456">
    <property type="entry name" value="RVT_3"/>
    <property type="match status" value="1"/>
</dbReference>
<reference evidence="2" key="1">
    <citation type="submission" date="2018-05" db="EMBL/GenBank/DDBJ databases">
        <title>Draft genome of Mucuna pruriens seed.</title>
        <authorList>
            <person name="Nnadi N.E."/>
            <person name="Vos R."/>
            <person name="Hasami M.H."/>
            <person name="Devisetty U.K."/>
            <person name="Aguiy J.C."/>
        </authorList>
    </citation>
    <scope>NUCLEOTIDE SEQUENCE [LARGE SCALE GENOMIC DNA]</scope>
    <source>
        <strain evidence="2">JCA_2017</strain>
    </source>
</reference>
<evidence type="ECO:0000313" key="2">
    <source>
        <dbReference type="EMBL" id="RDX67934.1"/>
    </source>
</evidence>
<dbReference type="AlphaFoldDB" id="A0A371EPL8"/>
<keyword evidence="3" id="KW-1185">Reference proteome</keyword>
<feature type="domain" description="RNase H type-1" evidence="1">
    <location>
        <begin position="1"/>
        <end position="77"/>
    </location>
</feature>
<dbReference type="GO" id="GO:0004523">
    <property type="term" value="F:RNA-DNA hybrid ribonuclease activity"/>
    <property type="evidence" value="ECO:0007669"/>
    <property type="project" value="InterPro"/>
</dbReference>
<organism evidence="2 3">
    <name type="scientific">Mucuna pruriens</name>
    <name type="common">Velvet bean</name>
    <name type="synonym">Dolichos pruriens</name>
    <dbReference type="NCBI Taxonomy" id="157652"/>
    <lineage>
        <taxon>Eukaryota</taxon>
        <taxon>Viridiplantae</taxon>
        <taxon>Streptophyta</taxon>
        <taxon>Embryophyta</taxon>
        <taxon>Tracheophyta</taxon>
        <taxon>Spermatophyta</taxon>
        <taxon>Magnoliopsida</taxon>
        <taxon>eudicotyledons</taxon>
        <taxon>Gunneridae</taxon>
        <taxon>Pentapetalae</taxon>
        <taxon>rosids</taxon>
        <taxon>fabids</taxon>
        <taxon>Fabales</taxon>
        <taxon>Fabaceae</taxon>
        <taxon>Papilionoideae</taxon>
        <taxon>50 kb inversion clade</taxon>
        <taxon>NPAAA clade</taxon>
        <taxon>indigoferoid/millettioid clade</taxon>
        <taxon>Phaseoleae</taxon>
        <taxon>Mucuna</taxon>
    </lineage>
</organism>
<gene>
    <name evidence="2" type="ORF">CR513_53135</name>
</gene>
<proteinExistence type="predicted"/>
<protein>
    <recommendedName>
        <fullName evidence="1">RNase H type-1 domain-containing protein</fullName>
    </recommendedName>
</protein>